<dbReference type="EMBL" id="M93187">
    <property type="protein sequence ID" value="AAC80221.1"/>
    <property type="molecule type" value="Genomic_DNA"/>
</dbReference>
<organism evidence="8">
    <name type="scientific">Arthrobacter sp. SU</name>
    <dbReference type="NCBI Taxonomy" id="71255"/>
    <lineage>
        <taxon>Bacteria</taxon>
        <taxon>Bacillati</taxon>
        <taxon>Actinomycetota</taxon>
        <taxon>Actinomycetes</taxon>
        <taxon>Micrococcales</taxon>
        <taxon>Micrococcaceae</taxon>
        <taxon>Arthrobacter</taxon>
    </lineage>
</organism>
<keyword evidence="8" id="KW-0614">Plasmid</keyword>
<proteinExistence type="predicted"/>
<dbReference type="PANTHER" id="PTHR12318">
    <property type="entry name" value="TESTOSTERONE-REGULATED PROTEIN RP2"/>
    <property type="match status" value="1"/>
</dbReference>
<evidence type="ECO:0000256" key="4">
    <source>
        <dbReference type="ARBA" id="ARBA00022801"/>
    </source>
</evidence>
<sequence length="229" mass="25233">MERETVSVASSGNHVPARLAVSVILLRESSEGPVLFVQHRSATMDFAAGMVVFPGGRVDERDSSVLNFDGGLLSKHAAAWSVCSIGEPKAARTNAGILLAAAVREVMEECGIALEPVVLVPWANWVTPEDQPKRFDTYFYLATLPADIEPIHQTTEATSSQWTNARQIINDELHGSLRLLPPTLTIIDELLKSPEPAVPRTRNTKIVPVRPQPGDMEKFFRLRRRESAE</sequence>
<evidence type="ECO:0000256" key="5">
    <source>
        <dbReference type="ARBA" id="ARBA00022842"/>
    </source>
</evidence>
<protein>
    <submittedName>
        <fullName evidence="8">ORFA</fullName>
    </submittedName>
</protein>
<dbReference type="Gene3D" id="3.90.79.10">
    <property type="entry name" value="Nucleoside Triphosphate Pyrophosphohydrolase"/>
    <property type="match status" value="2"/>
</dbReference>
<keyword evidence="3" id="KW-0479">Metal-binding</keyword>
<evidence type="ECO:0000256" key="3">
    <source>
        <dbReference type="ARBA" id="ARBA00022723"/>
    </source>
</evidence>
<dbReference type="InterPro" id="IPR039121">
    <property type="entry name" value="NUDT19"/>
</dbReference>
<evidence type="ECO:0000256" key="2">
    <source>
        <dbReference type="ARBA" id="ARBA00001946"/>
    </source>
</evidence>
<evidence type="ECO:0000256" key="1">
    <source>
        <dbReference type="ARBA" id="ARBA00001936"/>
    </source>
</evidence>
<evidence type="ECO:0000313" key="8">
    <source>
        <dbReference type="EMBL" id="AAC80221.1"/>
    </source>
</evidence>
<dbReference type="CDD" id="cd18870">
    <property type="entry name" value="NUDIX_AcylCoAdiphos_Nudt19"/>
    <property type="match status" value="1"/>
</dbReference>
<feature type="domain" description="Nudix hydrolase" evidence="7">
    <location>
        <begin position="16"/>
        <end position="185"/>
    </location>
</feature>
<dbReference type="InterPro" id="IPR000086">
    <property type="entry name" value="NUDIX_hydrolase_dom"/>
</dbReference>
<dbReference type="InterPro" id="IPR015797">
    <property type="entry name" value="NUDIX_hydrolase-like_dom_sf"/>
</dbReference>
<keyword evidence="6" id="KW-0464">Manganese</keyword>
<reference evidence="8" key="1">
    <citation type="submission" date="1997-04" db="EMBL/GenBank/DDBJ databases">
        <authorList>
            <person name="Gartemann K.H."/>
        </authorList>
    </citation>
    <scope>NUCLEOTIDE SEQUENCE</scope>
    <source>
        <strain evidence="8">SU</strain>
        <plasmid evidence="8">pASU1</plasmid>
    </source>
</reference>
<dbReference type="AlphaFoldDB" id="O05487"/>
<evidence type="ECO:0000259" key="7">
    <source>
        <dbReference type="PROSITE" id="PS51462"/>
    </source>
</evidence>
<dbReference type="GO" id="GO:0016818">
    <property type="term" value="F:hydrolase activity, acting on acid anhydrides, in phosphorus-containing anhydrides"/>
    <property type="evidence" value="ECO:0007669"/>
    <property type="project" value="InterPro"/>
</dbReference>
<keyword evidence="5" id="KW-0460">Magnesium</keyword>
<comment type="cofactor">
    <cofactor evidence="2">
        <name>Mg(2+)</name>
        <dbReference type="ChEBI" id="CHEBI:18420"/>
    </cofactor>
</comment>
<dbReference type="GO" id="GO:0046872">
    <property type="term" value="F:metal ion binding"/>
    <property type="evidence" value="ECO:0007669"/>
    <property type="project" value="UniProtKB-KW"/>
</dbReference>
<keyword evidence="4" id="KW-0378">Hydrolase</keyword>
<comment type="cofactor">
    <cofactor evidence="1">
        <name>Mn(2+)</name>
        <dbReference type="ChEBI" id="CHEBI:29035"/>
    </cofactor>
</comment>
<evidence type="ECO:0000256" key="6">
    <source>
        <dbReference type="ARBA" id="ARBA00023211"/>
    </source>
</evidence>
<name>O05487_9MICC</name>
<geneLocation type="plasmid" evidence="8">
    <name>pASU1</name>
</geneLocation>
<accession>O05487</accession>
<dbReference type="PROSITE" id="PS51462">
    <property type="entry name" value="NUDIX"/>
    <property type="match status" value="1"/>
</dbReference>
<dbReference type="PANTHER" id="PTHR12318:SF0">
    <property type="entry name" value="ACYL-COENZYME A DIPHOSPHATASE NUDT19"/>
    <property type="match status" value="1"/>
</dbReference>
<dbReference type="SUPFAM" id="SSF55811">
    <property type="entry name" value="Nudix"/>
    <property type="match status" value="1"/>
</dbReference>